<dbReference type="GO" id="GO:0012505">
    <property type="term" value="C:endomembrane system"/>
    <property type="evidence" value="ECO:0007669"/>
    <property type="project" value="UniProtKB-SubCell"/>
</dbReference>
<dbReference type="PANTHER" id="PTHR23510">
    <property type="entry name" value="INNER MEMBRANE TRANSPORT PROTEIN YAJR"/>
    <property type="match status" value="1"/>
</dbReference>
<feature type="transmembrane region" description="Helical" evidence="6">
    <location>
        <begin position="82"/>
        <end position="100"/>
    </location>
</feature>
<keyword evidence="5 6" id="KW-0472">Membrane</keyword>
<dbReference type="PANTHER" id="PTHR23510:SF3">
    <property type="entry name" value="MAJOR FACILITATOR SUPERFAMILY DOMAIN-CONTAINING PROTEIN 8"/>
    <property type="match status" value="1"/>
</dbReference>
<evidence type="ECO:0000256" key="6">
    <source>
        <dbReference type="SAM" id="Phobius"/>
    </source>
</evidence>
<proteinExistence type="predicted"/>
<keyword evidence="9" id="KW-1185">Reference proteome</keyword>
<dbReference type="Gene3D" id="1.20.1250.20">
    <property type="entry name" value="MFS general substrate transporter like domains"/>
    <property type="match status" value="1"/>
</dbReference>
<feature type="transmembrane region" description="Helical" evidence="6">
    <location>
        <begin position="53"/>
        <end position="75"/>
    </location>
</feature>
<evidence type="ECO:0000256" key="2">
    <source>
        <dbReference type="ARBA" id="ARBA00022448"/>
    </source>
</evidence>
<keyword evidence="2" id="KW-0813">Transport</keyword>
<comment type="subcellular location">
    <subcellularLocation>
        <location evidence="1">Endomembrane system</location>
        <topology evidence="1">Multi-pass membrane protein</topology>
    </subcellularLocation>
</comment>
<feature type="domain" description="Major facilitator superfamily (MFS) profile" evidence="7">
    <location>
        <begin position="16"/>
        <end position="467"/>
    </location>
</feature>
<dbReference type="PROSITE" id="PS50850">
    <property type="entry name" value="MFS"/>
    <property type="match status" value="1"/>
</dbReference>
<dbReference type="OrthoDB" id="370281at2759"/>
<evidence type="ECO:0000259" key="7">
    <source>
        <dbReference type="PROSITE" id="PS50850"/>
    </source>
</evidence>
<evidence type="ECO:0000256" key="4">
    <source>
        <dbReference type="ARBA" id="ARBA00022989"/>
    </source>
</evidence>
<keyword evidence="3 6" id="KW-0812">Transmembrane</keyword>
<reference evidence="8 9" key="1">
    <citation type="journal article" date="2015" name="Genome Biol.">
        <title>Comparative genomics of Steinernema reveals deeply conserved gene regulatory networks.</title>
        <authorList>
            <person name="Dillman A.R."/>
            <person name="Macchietto M."/>
            <person name="Porter C.F."/>
            <person name="Rogers A."/>
            <person name="Williams B."/>
            <person name="Antoshechkin I."/>
            <person name="Lee M.M."/>
            <person name="Goodwin Z."/>
            <person name="Lu X."/>
            <person name="Lewis E.E."/>
            <person name="Goodrich-Blair H."/>
            <person name="Stock S.P."/>
            <person name="Adams B.J."/>
            <person name="Sternberg P.W."/>
            <person name="Mortazavi A."/>
        </authorList>
    </citation>
    <scope>NUCLEOTIDE SEQUENCE [LARGE SCALE GENOMIC DNA]</scope>
    <source>
        <strain evidence="8 9">ALL</strain>
    </source>
</reference>
<feature type="transmembrane region" description="Helical" evidence="6">
    <location>
        <begin position="378"/>
        <end position="397"/>
    </location>
</feature>
<evidence type="ECO:0000256" key="3">
    <source>
        <dbReference type="ARBA" id="ARBA00022692"/>
    </source>
</evidence>
<evidence type="ECO:0000313" key="8">
    <source>
        <dbReference type="EMBL" id="TKR62936.1"/>
    </source>
</evidence>
<feature type="transmembrane region" description="Helical" evidence="6">
    <location>
        <begin position="258"/>
        <end position="277"/>
    </location>
</feature>
<evidence type="ECO:0000313" key="9">
    <source>
        <dbReference type="Proteomes" id="UP000298663"/>
    </source>
</evidence>
<dbReference type="InterPro" id="IPR051068">
    <property type="entry name" value="MFS_Domain-Containing_Protein"/>
</dbReference>
<dbReference type="Proteomes" id="UP000298663">
    <property type="component" value="Unassembled WGS sequence"/>
</dbReference>
<keyword evidence="4 6" id="KW-1133">Transmembrane helix</keyword>
<dbReference type="CDD" id="cd17326">
    <property type="entry name" value="MFS_MFSD8"/>
    <property type="match status" value="1"/>
</dbReference>
<dbReference type="InterPro" id="IPR011701">
    <property type="entry name" value="MFS"/>
</dbReference>
<feature type="transmembrane region" description="Helical" evidence="6">
    <location>
        <begin position="185"/>
        <end position="210"/>
    </location>
</feature>
<dbReference type="SUPFAM" id="SSF103473">
    <property type="entry name" value="MFS general substrate transporter"/>
    <property type="match status" value="1"/>
</dbReference>
<feature type="transmembrane region" description="Helical" evidence="6">
    <location>
        <begin position="418"/>
        <end position="439"/>
    </location>
</feature>
<feature type="transmembrane region" description="Helical" evidence="6">
    <location>
        <begin position="112"/>
        <end position="135"/>
    </location>
</feature>
<name>A0A4U5M2J1_STECR</name>
<sequence length="499" mass="55662">MQSPLDQDVPKTDWKSLYIAAFLAFSAAVQFSLYFTSMWPYLQTIDPDATEEFFGLCVAAYSIALCIASPLFGYWSNRIKQIRLPMTVGIISMFLGNLIYLSCELIPTNPRYFLFFGRFLTGIGSANIPLLRAYTSTSCNPKDRARAMSLVTGGIATGTMIGPALQLFFTPLSYPGWVIFPNFSINMYTACAYMSCIMNGLSFFTLYYLFVEIYAGIHKDNVVKNESTDDSTVDSVKLPKFDKLAALICNITKFAQQFVFTNVEIIGSPYAMTVFAFTNQQTIQAGSIAQTGLGVSAVLIFAAFLIFKLNRYVKYRICIVSALFLLLGFLLVTFPWPFLPGEIVTHTNEDLANGTHEVVGCNVDKLDWCETTKAVNPWIYYIAFCLAVGVSYPMIDISLNTLYGKILGPRRQGFMQGLLQVSAGLARIIGPIMIGFLYSGYGPKFIWAFQTFVLGVTILLWAVFHKRMVALKVLIVQKSVFSITENTEKTNVSYAKDEN</sequence>
<dbReference type="GO" id="GO:0005765">
    <property type="term" value="C:lysosomal membrane"/>
    <property type="evidence" value="ECO:0007669"/>
    <property type="project" value="TreeGrafter"/>
</dbReference>
<comment type="caution">
    <text evidence="8">The sequence shown here is derived from an EMBL/GenBank/DDBJ whole genome shotgun (WGS) entry which is preliminary data.</text>
</comment>
<dbReference type="InterPro" id="IPR036259">
    <property type="entry name" value="MFS_trans_sf"/>
</dbReference>
<feature type="transmembrane region" description="Helical" evidence="6">
    <location>
        <begin position="283"/>
        <end position="307"/>
    </location>
</feature>
<feature type="transmembrane region" description="Helical" evidence="6">
    <location>
        <begin position="445"/>
        <end position="464"/>
    </location>
</feature>
<protein>
    <recommendedName>
        <fullName evidence="7">Major facilitator superfamily (MFS) profile domain-containing protein</fullName>
    </recommendedName>
</protein>
<organism evidence="8 9">
    <name type="scientific">Steinernema carpocapsae</name>
    <name type="common">Entomopathogenic nematode</name>
    <dbReference type="NCBI Taxonomy" id="34508"/>
    <lineage>
        <taxon>Eukaryota</taxon>
        <taxon>Metazoa</taxon>
        <taxon>Ecdysozoa</taxon>
        <taxon>Nematoda</taxon>
        <taxon>Chromadorea</taxon>
        <taxon>Rhabditida</taxon>
        <taxon>Tylenchina</taxon>
        <taxon>Panagrolaimomorpha</taxon>
        <taxon>Strongyloidoidea</taxon>
        <taxon>Steinernematidae</taxon>
        <taxon>Steinernema</taxon>
    </lineage>
</organism>
<dbReference type="STRING" id="34508.A0A4U5M2J1"/>
<evidence type="ECO:0000256" key="5">
    <source>
        <dbReference type="ARBA" id="ARBA00023136"/>
    </source>
</evidence>
<dbReference type="EMBL" id="AZBU02000010">
    <property type="protein sequence ID" value="TKR62936.1"/>
    <property type="molecule type" value="Genomic_DNA"/>
</dbReference>
<evidence type="ECO:0000256" key="1">
    <source>
        <dbReference type="ARBA" id="ARBA00004127"/>
    </source>
</evidence>
<feature type="transmembrane region" description="Helical" evidence="6">
    <location>
        <begin position="147"/>
        <end position="165"/>
    </location>
</feature>
<accession>A0A4U5M2J1</accession>
<gene>
    <name evidence="8" type="ORF">L596_026833</name>
</gene>
<dbReference type="AlphaFoldDB" id="A0A4U5M2J1"/>
<reference evidence="8 9" key="2">
    <citation type="journal article" date="2019" name="G3 (Bethesda)">
        <title>Hybrid Assembly of the Genome of the Entomopathogenic Nematode Steinernema carpocapsae Identifies the X-Chromosome.</title>
        <authorList>
            <person name="Serra L."/>
            <person name="Macchietto M."/>
            <person name="Macias-Munoz A."/>
            <person name="McGill C.J."/>
            <person name="Rodriguez I.M."/>
            <person name="Rodriguez B."/>
            <person name="Murad R."/>
            <person name="Mortazavi A."/>
        </authorList>
    </citation>
    <scope>NUCLEOTIDE SEQUENCE [LARGE SCALE GENOMIC DNA]</scope>
    <source>
        <strain evidence="8 9">ALL</strain>
    </source>
</reference>
<feature type="transmembrane region" description="Helical" evidence="6">
    <location>
        <begin position="17"/>
        <end position="41"/>
    </location>
</feature>
<feature type="transmembrane region" description="Helical" evidence="6">
    <location>
        <begin position="319"/>
        <end position="339"/>
    </location>
</feature>
<dbReference type="GO" id="GO:0022857">
    <property type="term" value="F:transmembrane transporter activity"/>
    <property type="evidence" value="ECO:0007669"/>
    <property type="project" value="InterPro"/>
</dbReference>
<dbReference type="InterPro" id="IPR020846">
    <property type="entry name" value="MFS_dom"/>
</dbReference>
<dbReference type="Pfam" id="PF07690">
    <property type="entry name" value="MFS_1"/>
    <property type="match status" value="1"/>
</dbReference>